<dbReference type="Gene3D" id="2.60.120.920">
    <property type="match status" value="1"/>
</dbReference>
<dbReference type="InterPro" id="IPR013320">
    <property type="entry name" value="ConA-like_dom_sf"/>
</dbReference>
<accession>A0A9W4SVN1</accession>
<dbReference type="Pfam" id="PF00622">
    <property type="entry name" value="SPRY"/>
    <property type="match status" value="1"/>
</dbReference>
<dbReference type="SUPFAM" id="SSF49899">
    <property type="entry name" value="Concanavalin A-like lectins/glucanases"/>
    <property type="match status" value="1"/>
</dbReference>
<organism evidence="2 3">
    <name type="scientific">Funneliformis geosporum</name>
    <dbReference type="NCBI Taxonomy" id="1117311"/>
    <lineage>
        <taxon>Eukaryota</taxon>
        <taxon>Fungi</taxon>
        <taxon>Fungi incertae sedis</taxon>
        <taxon>Mucoromycota</taxon>
        <taxon>Glomeromycotina</taxon>
        <taxon>Glomeromycetes</taxon>
        <taxon>Glomerales</taxon>
        <taxon>Glomeraceae</taxon>
        <taxon>Funneliformis</taxon>
    </lineage>
</organism>
<feature type="domain" description="B30.2/SPRY" evidence="1">
    <location>
        <begin position="1"/>
        <end position="93"/>
    </location>
</feature>
<protein>
    <submittedName>
        <fullName evidence="2">3019_t:CDS:1</fullName>
    </submittedName>
</protein>
<dbReference type="InterPro" id="IPR043136">
    <property type="entry name" value="B30.2/SPRY_sf"/>
</dbReference>
<name>A0A9W4SVN1_9GLOM</name>
<gene>
    <name evidence="2" type="ORF">FWILDA_LOCUS10876</name>
</gene>
<dbReference type="EMBL" id="CAMKVN010002909">
    <property type="protein sequence ID" value="CAI2183035.1"/>
    <property type="molecule type" value="Genomic_DNA"/>
</dbReference>
<reference evidence="2" key="1">
    <citation type="submission" date="2022-08" db="EMBL/GenBank/DDBJ databases">
        <authorList>
            <person name="Kallberg Y."/>
            <person name="Tangrot J."/>
            <person name="Rosling A."/>
        </authorList>
    </citation>
    <scope>NUCLEOTIDE SEQUENCE</scope>
    <source>
        <strain evidence="2">Wild A</strain>
    </source>
</reference>
<dbReference type="InterPro" id="IPR001870">
    <property type="entry name" value="B30.2/SPRY"/>
</dbReference>
<comment type="caution">
    <text evidence="2">The sequence shown here is derived from an EMBL/GenBank/DDBJ whole genome shotgun (WGS) entry which is preliminary data.</text>
</comment>
<dbReference type="AlphaFoldDB" id="A0A9W4SVN1"/>
<dbReference type="OrthoDB" id="25503at2759"/>
<evidence type="ECO:0000313" key="3">
    <source>
        <dbReference type="Proteomes" id="UP001153678"/>
    </source>
</evidence>
<evidence type="ECO:0000313" key="2">
    <source>
        <dbReference type="EMBL" id="CAI2183035.1"/>
    </source>
</evidence>
<evidence type="ECO:0000259" key="1">
    <source>
        <dbReference type="PROSITE" id="PS50188"/>
    </source>
</evidence>
<dbReference type="InterPro" id="IPR003877">
    <property type="entry name" value="SPRY_dom"/>
</dbReference>
<dbReference type="PROSITE" id="PS50188">
    <property type="entry name" value="B302_SPRY"/>
    <property type="match status" value="1"/>
</dbReference>
<dbReference type="Proteomes" id="UP001153678">
    <property type="component" value="Unassembled WGS sequence"/>
</dbReference>
<sequence>MPGWEDSSWGYHGHDGLMVFNSEGKPFGPKFMTSDTIDTIGCCLNFRNNTVFYTRNGVNLGVAFRDLKKALYPYVGMMSTGGSVGANFGYRKFKYTVERSIATLSGKLTGITLLIDHFGTHLDLQEKVINL</sequence>
<proteinExistence type="predicted"/>
<dbReference type="PANTHER" id="PTHR12864">
    <property type="entry name" value="RAN BINDING PROTEIN 9-RELATED"/>
    <property type="match status" value="1"/>
</dbReference>
<keyword evidence="3" id="KW-1185">Reference proteome</keyword>
<dbReference type="SMART" id="SM00449">
    <property type="entry name" value="SPRY"/>
    <property type="match status" value="1"/>
</dbReference>
<dbReference type="InterPro" id="IPR050618">
    <property type="entry name" value="Ubq-SigPath_Reg"/>
</dbReference>